<feature type="signal peptide" evidence="2">
    <location>
        <begin position="1"/>
        <end position="26"/>
    </location>
</feature>
<evidence type="ECO:0000313" key="4">
    <source>
        <dbReference type="Proteomes" id="UP000278627"/>
    </source>
</evidence>
<name>A0A0N4TGZ2_BRUPA</name>
<keyword evidence="1" id="KW-0812">Transmembrane</keyword>
<proteinExistence type="predicted"/>
<dbReference type="WBParaSite" id="BPAG_0000748001-mRNA-1">
    <property type="protein sequence ID" value="BPAG_0000748001-mRNA-1"/>
    <property type="gene ID" value="BPAG_0000748001"/>
</dbReference>
<gene>
    <name evidence="3" type="ORF">BPAG_LOCUS7442</name>
</gene>
<feature type="transmembrane region" description="Helical" evidence="1">
    <location>
        <begin position="85"/>
        <end position="101"/>
    </location>
</feature>
<evidence type="ECO:0000313" key="5">
    <source>
        <dbReference type="WBParaSite" id="BPAG_0000748001-mRNA-1"/>
    </source>
</evidence>
<organism evidence="5">
    <name type="scientific">Brugia pahangi</name>
    <name type="common">Filarial nematode worm</name>
    <dbReference type="NCBI Taxonomy" id="6280"/>
    <lineage>
        <taxon>Eukaryota</taxon>
        <taxon>Metazoa</taxon>
        <taxon>Ecdysozoa</taxon>
        <taxon>Nematoda</taxon>
        <taxon>Chromadorea</taxon>
        <taxon>Rhabditida</taxon>
        <taxon>Spirurina</taxon>
        <taxon>Spiruromorpha</taxon>
        <taxon>Filarioidea</taxon>
        <taxon>Onchocercidae</taxon>
        <taxon>Brugia</taxon>
    </lineage>
</organism>
<evidence type="ECO:0000256" key="2">
    <source>
        <dbReference type="SAM" id="SignalP"/>
    </source>
</evidence>
<reference evidence="3 4" key="2">
    <citation type="submission" date="2018-11" db="EMBL/GenBank/DDBJ databases">
        <authorList>
            <consortium name="Pathogen Informatics"/>
        </authorList>
    </citation>
    <scope>NUCLEOTIDE SEQUENCE [LARGE SCALE GENOMIC DNA]</scope>
</reference>
<keyword evidence="1" id="KW-1133">Transmembrane helix</keyword>
<evidence type="ECO:0000313" key="3">
    <source>
        <dbReference type="EMBL" id="VDN88628.1"/>
    </source>
</evidence>
<accession>A0A0N4TGZ2</accession>
<evidence type="ECO:0000256" key="1">
    <source>
        <dbReference type="SAM" id="Phobius"/>
    </source>
</evidence>
<dbReference type="AlphaFoldDB" id="A0A0N4TGZ2"/>
<keyword evidence="2" id="KW-0732">Signal</keyword>
<feature type="chain" id="PRO_5043121956" evidence="2">
    <location>
        <begin position="27"/>
        <end position="102"/>
    </location>
</feature>
<keyword evidence="1" id="KW-0472">Membrane</keyword>
<reference evidence="5" key="1">
    <citation type="submission" date="2017-02" db="UniProtKB">
        <authorList>
            <consortium name="WormBaseParasite"/>
        </authorList>
    </citation>
    <scope>IDENTIFICATION</scope>
</reference>
<protein>
    <submittedName>
        <fullName evidence="5">Secreted protein</fullName>
    </submittedName>
</protein>
<sequence length="102" mass="11752">MEQFKISAFNMLTLLVFVSFLAQSAHFVITIHNTTNSTIILSSNDNNQKIMIAIDKSNINTTIPVPVKRKNDNIGLIIDVIPLKYMYIYVSFHVFFFSIFIY</sequence>
<dbReference type="Proteomes" id="UP000278627">
    <property type="component" value="Unassembled WGS sequence"/>
</dbReference>
<keyword evidence="4" id="KW-1185">Reference proteome</keyword>
<dbReference type="EMBL" id="UZAD01008454">
    <property type="protein sequence ID" value="VDN88628.1"/>
    <property type="molecule type" value="Genomic_DNA"/>
</dbReference>